<protein>
    <recommendedName>
        <fullName evidence="3">Rho termination factor, N-terminal domain</fullName>
    </recommendedName>
</protein>
<evidence type="ECO:0000313" key="2">
    <source>
        <dbReference type="Proteomes" id="UP000199360"/>
    </source>
</evidence>
<organism evidence="1 2">
    <name type="scientific">Micromonospora humi</name>
    <dbReference type="NCBI Taxonomy" id="745366"/>
    <lineage>
        <taxon>Bacteria</taxon>
        <taxon>Bacillati</taxon>
        <taxon>Actinomycetota</taxon>
        <taxon>Actinomycetes</taxon>
        <taxon>Micromonosporales</taxon>
        <taxon>Micromonosporaceae</taxon>
        <taxon>Micromonospora</taxon>
    </lineage>
</organism>
<dbReference type="STRING" id="745366.GA0070213_107155"/>
<proteinExistence type="predicted"/>
<keyword evidence="2" id="KW-1185">Reference proteome</keyword>
<reference evidence="2" key="1">
    <citation type="submission" date="2016-06" db="EMBL/GenBank/DDBJ databases">
        <authorList>
            <person name="Varghese N."/>
            <person name="Submissions Spin"/>
        </authorList>
    </citation>
    <scope>NUCLEOTIDE SEQUENCE [LARGE SCALE GENOMIC DNA]</scope>
    <source>
        <strain evidence="2">DSM 45647</strain>
    </source>
</reference>
<dbReference type="Proteomes" id="UP000199360">
    <property type="component" value="Unassembled WGS sequence"/>
</dbReference>
<name>A0A1C5IUT8_9ACTN</name>
<evidence type="ECO:0000313" key="1">
    <source>
        <dbReference type="EMBL" id="SCG62090.1"/>
    </source>
</evidence>
<sequence length="135" mass="14106">MSDPADLAHAVLLRVAEFVRALPADQLAALADGTAKLAVVDKTRPAARKAAPASAGVDTDRVRADLAAIGDRAAGARYLADLKLTVAKLRALAKELGITVPGKARKADIEHDIVQWTVGRRLDSAAVSRPPAARD</sequence>
<evidence type="ECO:0008006" key="3">
    <source>
        <dbReference type="Google" id="ProtNLM"/>
    </source>
</evidence>
<dbReference type="AlphaFoldDB" id="A0A1C5IUT8"/>
<dbReference type="EMBL" id="FMDM01000007">
    <property type="protein sequence ID" value="SCG62090.1"/>
    <property type="molecule type" value="Genomic_DNA"/>
</dbReference>
<dbReference type="RefSeq" id="WP_091063688.1">
    <property type="nucleotide sequence ID" value="NZ_FMDM01000007.1"/>
</dbReference>
<gene>
    <name evidence="1" type="ORF">GA0070213_107155</name>
</gene>
<dbReference type="OrthoDB" id="3387378at2"/>
<accession>A0A1C5IUT8</accession>